<gene>
    <name evidence="2" type="ORF">TVY486_0500520</name>
</gene>
<proteinExistence type="predicted"/>
<organism evidence="2">
    <name type="scientific">Trypanosoma vivax (strain Y486)</name>
    <dbReference type="NCBI Taxonomy" id="1055687"/>
    <lineage>
        <taxon>Eukaryota</taxon>
        <taxon>Discoba</taxon>
        <taxon>Euglenozoa</taxon>
        <taxon>Kinetoplastea</taxon>
        <taxon>Metakinetoplastina</taxon>
        <taxon>Trypanosomatida</taxon>
        <taxon>Trypanosomatidae</taxon>
        <taxon>Trypanosoma</taxon>
        <taxon>Duttonella</taxon>
    </lineage>
</organism>
<feature type="compositionally biased region" description="Polar residues" evidence="1">
    <location>
        <begin position="49"/>
        <end position="58"/>
    </location>
</feature>
<dbReference type="EMBL" id="HE573021">
    <property type="protein sequence ID" value="CCC47843.1"/>
    <property type="molecule type" value="Genomic_DNA"/>
</dbReference>
<dbReference type="AlphaFoldDB" id="G0TV77"/>
<protein>
    <submittedName>
        <fullName evidence="2">Uncharacterized protein</fullName>
    </submittedName>
</protein>
<feature type="region of interest" description="Disordered" evidence="1">
    <location>
        <begin position="47"/>
        <end position="83"/>
    </location>
</feature>
<evidence type="ECO:0000313" key="2">
    <source>
        <dbReference type="EMBL" id="CCC47843.1"/>
    </source>
</evidence>
<sequence length="134" mass="15030">MLPQLKDATARVQMFGKSSDFFKNIPCRHPTPERRRHRSQTVRSIVARKQTQASSSVGHQLPLHLEKPFRKNPNRQQWGGPLAKPTEFATAHRPLTTIKYTLAVAGGHGSSAAKCTFRVPWLNGVQSPTLRLLL</sequence>
<evidence type="ECO:0000256" key="1">
    <source>
        <dbReference type="SAM" id="MobiDB-lite"/>
    </source>
</evidence>
<reference evidence="2" key="1">
    <citation type="journal article" date="2012" name="Proc. Natl. Acad. Sci. U.S.A.">
        <title>Antigenic diversity is generated by distinct evolutionary mechanisms in African trypanosome species.</title>
        <authorList>
            <person name="Jackson A.P."/>
            <person name="Berry A."/>
            <person name="Aslett M."/>
            <person name="Allison H.C."/>
            <person name="Burton P."/>
            <person name="Vavrova-Anderson J."/>
            <person name="Brown R."/>
            <person name="Browne H."/>
            <person name="Corton N."/>
            <person name="Hauser H."/>
            <person name="Gamble J."/>
            <person name="Gilderthorp R."/>
            <person name="Marcello L."/>
            <person name="McQuillan J."/>
            <person name="Otto T.D."/>
            <person name="Quail M.A."/>
            <person name="Sanders M.J."/>
            <person name="van Tonder A."/>
            <person name="Ginger M.L."/>
            <person name="Field M.C."/>
            <person name="Barry J.D."/>
            <person name="Hertz-Fowler C."/>
            <person name="Berriman M."/>
        </authorList>
    </citation>
    <scope>NUCLEOTIDE SEQUENCE</scope>
    <source>
        <strain evidence="2">Y486</strain>
    </source>
</reference>
<name>G0TV77_TRYVY</name>
<accession>G0TV77</accession>